<evidence type="ECO:0000313" key="3">
    <source>
        <dbReference type="Proteomes" id="UP001305779"/>
    </source>
</evidence>
<name>A0ABR0DYT1_ZASCE</name>
<proteinExistence type="predicted"/>
<dbReference type="PANTHER" id="PTHR28083:SF1">
    <property type="entry name" value="GOOD FOR FULL DBP5 ACTIVITY PROTEIN 2"/>
    <property type="match status" value="1"/>
</dbReference>
<evidence type="ECO:0000259" key="1">
    <source>
        <dbReference type="Pfam" id="PF21762"/>
    </source>
</evidence>
<dbReference type="PANTHER" id="PTHR28083">
    <property type="entry name" value="GOOD FOR FULL DBP5 ACTIVITY PROTEIN 2"/>
    <property type="match status" value="1"/>
</dbReference>
<comment type="caution">
    <text evidence="2">The sequence shown here is derived from an EMBL/GenBank/DDBJ whole genome shotgun (WGS) entry which is preliminary data.</text>
</comment>
<reference evidence="2 3" key="1">
    <citation type="journal article" date="2023" name="G3 (Bethesda)">
        <title>A chromosome-level genome assembly of Zasmidium syzygii isolated from banana leaves.</title>
        <authorList>
            <person name="van Westerhoven A.C."/>
            <person name="Mehrabi R."/>
            <person name="Talebi R."/>
            <person name="Steentjes M.B.F."/>
            <person name="Corcolon B."/>
            <person name="Chong P.A."/>
            <person name="Kema G.H.J."/>
            <person name="Seidl M.F."/>
        </authorList>
    </citation>
    <scope>NUCLEOTIDE SEQUENCE [LARGE SCALE GENOMIC DNA]</scope>
    <source>
        <strain evidence="2 3">P124</strain>
    </source>
</reference>
<dbReference type="Proteomes" id="UP001305779">
    <property type="component" value="Unassembled WGS sequence"/>
</dbReference>
<dbReference type="SUPFAM" id="SSF53098">
    <property type="entry name" value="Ribonuclease H-like"/>
    <property type="match status" value="1"/>
</dbReference>
<dbReference type="Pfam" id="PF21762">
    <property type="entry name" value="DEDDh_C"/>
    <property type="match status" value="1"/>
</dbReference>
<gene>
    <name evidence="2" type="ORF">PRZ48_014394</name>
</gene>
<feature type="domain" description="Gfd2/YDR514C-like C-terminal" evidence="1">
    <location>
        <begin position="154"/>
        <end position="273"/>
    </location>
</feature>
<dbReference type="Gene3D" id="3.30.420.10">
    <property type="entry name" value="Ribonuclease H-like superfamily/Ribonuclease H"/>
    <property type="match status" value="1"/>
</dbReference>
<evidence type="ECO:0000313" key="2">
    <source>
        <dbReference type="EMBL" id="KAK4494096.1"/>
    </source>
</evidence>
<accession>A0ABR0DYT1</accession>
<dbReference type="InterPro" id="IPR040151">
    <property type="entry name" value="Gfd2/YDR514C-like"/>
</dbReference>
<dbReference type="InterPro" id="IPR048519">
    <property type="entry name" value="Gfd2/YDR514C-like_C"/>
</dbReference>
<dbReference type="InterPro" id="IPR012337">
    <property type="entry name" value="RNaseH-like_sf"/>
</dbReference>
<sequence length="328" mass="37344">MPSRRSRYRNLWYQPNTGPELRERYSNDLAAYLAAYKLRWSDAEILKHQEEGMRDFVALERRILNREKWRSHVDPYKAAGKASLEVFLDALCTGERSLSPESDFLFAAIDFEGDGSLVGGAHGYGCAILDTRGVLTGKQERQATCTIDGANFRVARHNQGFLFGDTERIEPEDLRDTIIKSLTIHSCQTPRKVVLVGHGIEADLRTFQHLKVDLSKDLPHVIGFVDTANIARQSLGQFPSLRALLQWLRIPHRRDLLHCAGNDAMFTMQAFLALAYRQSKVISSAWPALDLHRLAYREIDIPVREKNTEEDWESHLLEEGDSGIELWG</sequence>
<organism evidence="2 3">
    <name type="scientific">Zasmidium cellare</name>
    <name type="common">Wine cellar mold</name>
    <name type="synonym">Racodium cellare</name>
    <dbReference type="NCBI Taxonomy" id="395010"/>
    <lineage>
        <taxon>Eukaryota</taxon>
        <taxon>Fungi</taxon>
        <taxon>Dikarya</taxon>
        <taxon>Ascomycota</taxon>
        <taxon>Pezizomycotina</taxon>
        <taxon>Dothideomycetes</taxon>
        <taxon>Dothideomycetidae</taxon>
        <taxon>Mycosphaerellales</taxon>
        <taxon>Mycosphaerellaceae</taxon>
        <taxon>Zasmidium</taxon>
    </lineage>
</organism>
<keyword evidence="3" id="KW-1185">Reference proteome</keyword>
<dbReference type="EMBL" id="JAXOVC010000014">
    <property type="protein sequence ID" value="KAK4494096.1"/>
    <property type="molecule type" value="Genomic_DNA"/>
</dbReference>
<protein>
    <recommendedName>
        <fullName evidence="1">Gfd2/YDR514C-like C-terminal domain-containing protein</fullName>
    </recommendedName>
</protein>
<dbReference type="InterPro" id="IPR036397">
    <property type="entry name" value="RNaseH_sf"/>
</dbReference>